<dbReference type="FunFam" id="1.20.120.420:FF:000003">
    <property type="entry name" value="Methylthioribose-1-phosphate isomerase"/>
    <property type="match status" value="1"/>
</dbReference>
<sequence>MSPLLPALSSQPPHLKILDQTKLPNKVIYQKIFSYRTLISAIRRLKIRGAPLLGVAVAYGVALEAVKTKKGLREKLSRVIRELSTSRPTAFNLFFALQRMDKIIQSVPNEEELRIAIIREAEKMEWEEREKCERIGSHGARLLPDKARVLTICNTGILATPGIGTALGVIYKAKEKGKELKVFVCETRPLLQGARLTTWELKRMGIETYLITDGMMAKVMPEIDLVLVGADRIARNFDFANKIGTLTLAICARYYQKPFYCAAPTSTIDNSLRNGKEIIIEEREKEEVLTCQGKMIAPKGIKVLNPSFDIIPHTLLTGLITENGIIRLKEKGKLLVRR</sequence>
<dbReference type="EC" id="5.3.1.23" evidence="3"/>
<dbReference type="InterPro" id="IPR005251">
    <property type="entry name" value="IF-M1Pi"/>
</dbReference>
<dbReference type="Gene3D" id="1.20.120.420">
    <property type="entry name" value="translation initiation factor eif-2b, domain 1"/>
    <property type="match status" value="1"/>
</dbReference>
<dbReference type="Gene3D" id="3.40.50.10470">
    <property type="entry name" value="Translation initiation factor eif-2b, domain 2"/>
    <property type="match status" value="1"/>
</dbReference>
<dbReference type="InterPro" id="IPR011559">
    <property type="entry name" value="Initiation_fac_2B_a/b/d"/>
</dbReference>
<protein>
    <submittedName>
        <fullName evidence="3">S-methyl-5-thioribose-1-phosphate isomerase</fullName>
        <ecNumber evidence="3">5.3.1.23</ecNumber>
    </submittedName>
</protein>
<reference evidence="3" key="1">
    <citation type="journal article" date="2020" name="mSystems">
        <title>Genome- and Community-Level Interaction Insights into Carbon Utilization and Element Cycling Functions of Hydrothermarchaeota in Hydrothermal Sediment.</title>
        <authorList>
            <person name="Zhou Z."/>
            <person name="Liu Y."/>
            <person name="Xu W."/>
            <person name="Pan J."/>
            <person name="Luo Z.H."/>
            <person name="Li M."/>
        </authorList>
    </citation>
    <scope>NUCLEOTIDE SEQUENCE [LARGE SCALE GENOMIC DNA]</scope>
    <source>
        <strain evidence="3">SpSt-906</strain>
    </source>
</reference>
<dbReference type="AlphaFoldDB" id="A0A7C3UPL8"/>
<dbReference type="GO" id="GO:0046523">
    <property type="term" value="F:S-methyl-5-thioribose-1-phosphate isomerase activity"/>
    <property type="evidence" value="ECO:0007669"/>
    <property type="project" value="UniProtKB-EC"/>
</dbReference>
<gene>
    <name evidence="3" type="primary">mtnA</name>
    <name evidence="3" type="ORF">ENX07_04665</name>
</gene>
<proteinExistence type="inferred from homology"/>
<evidence type="ECO:0000256" key="2">
    <source>
        <dbReference type="RuleBase" id="RU003814"/>
    </source>
</evidence>
<dbReference type="SUPFAM" id="SSF100950">
    <property type="entry name" value="NagB/RpiA/CoA transferase-like"/>
    <property type="match status" value="1"/>
</dbReference>
<dbReference type="PANTHER" id="PTHR43475">
    <property type="entry name" value="METHYLTHIORIBOSE-1-PHOSPHATE ISOMERASE"/>
    <property type="match status" value="1"/>
</dbReference>
<dbReference type="NCBIfam" id="TIGR00512">
    <property type="entry name" value="salvage_mtnA"/>
    <property type="match status" value="1"/>
</dbReference>
<dbReference type="Pfam" id="PF01008">
    <property type="entry name" value="IF-2B"/>
    <property type="match status" value="1"/>
</dbReference>
<keyword evidence="1 3" id="KW-0413">Isomerase</keyword>
<dbReference type="NCBIfam" id="TIGR00524">
    <property type="entry name" value="eIF-2B_rel"/>
    <property type="match status" value="1"/>
</dbReference>
<evidence type="ECO:0000256" key="1">
    <source>
        <dbReference type="ARBA" id="ARBA00023235"/>
    </source>
</evidence>
<accession>A0A7C3UPL8</accession>
<evidence type="ECO:0000313" key="3">
    <source>
        <dbReference type="EMBL" id="HGE99345.1"/>
    </source>
</evidence>
<comment type="similarity">
    <text evidence="2">Belongs to the eIF-2B alpha/beta/delta subunits family.</text>
</comment>
<dbReference type="InterPro" id="IPR027363">
    <property type="entry name" value="M1Pi_N"/>
</dbReference>
<dbReference type="InterPro" id="IPR000649">
    <property type="entry name" value="IF-2B-related"/>
</dbReference>
<dbReference type="GO" id="GO:0019509">
    <property type="term" value="P:L-methionine salvage from methylthioadenosine"/>
    <property type="evidence" value="ECO:0007669"/>
    <property type="project" value="TreeGrafter"/>
</dbReference>
<organism evidence="3">
    <name type="scientific">candidate division WOR-3 bacterium</name>
    <dbReference type="NCBI Taxonomy" id="2052148"/>
    <lineage>
        <taxon>Bacteria</taxon>
        <taxon>Bacteria division WOR-3</taxon>
    </lineage>
</organism>
<name>A0A7C3UPL8_UNCW3</name>
<dbReference type="EMBL" id="DTMQ01000031">
    <property type="protein sequence ID" value="HGE99345.1"/>
    <property type="molecule type" value="Genomic_DNA"/>
</dbReference>
<comment type="caution">
    <text evidence="3">The sequence shown here is derived from an EMBL/GenBank/DDBJ whole genome shotgun (WGS) entry which is preliminary data.</text>
</comment>
<dbReference type="InterPro" id="IPR037171">
    <property type="entry name" value="NagB/RpiA_transferase-like"/>
</dbReference>
<dbReference type="PANTHER" id="PTHR43475:SF1">
    <property type="entry name" value="METHYLTHIORIBOSE-1-PHOSPHATE ISOMERASE"/>
    <property type="match status" value="1"/>
</dbReference>
<dbReference type="InterPro" id="IPR042529">
    <property type="entry name" value="IF_2B-like_C"/>
</dbReference>
<dbReference type="FunFam" id="3.40.50.10470:FF:000006">
    <property type="entry name" value="Methylthioribose-1-phosphate isomerase"/>
    <property type="match status" value="1"/>
</dbReference>
<dbReference type="NCBIfam" id="NF004326">
    <property type="entry name" value="PRK05720.1"/>
    <property type="match status" value="1"/>
</dbReference>